<dbReference type="PANTHER" id="PTHR11638">
    <property type="entry name" value="ATP-DEPENDENT CLP PROTEASE"/>
    <property type="match status" value="1"/>
</dbReference>
<dbReference type="InterPro" id="IPR027417">
    <property type="entry name" value="P-loop_NTPase"/>
</dbReference>
<evidence type="ECO:0000259" key="6">
    <source>
        <dbReference type="PROSITE" id="PS51903"/>
    </source>
</evidence>
<dbReference type="SUPFAM" id="SSF52540">
    <property type="entry name" value="P-loop containing nucleoside triphosphate hydrolases"/>
    <property type="match status" value="1"/>
</dbReference>
<feature type="domain" description="Clp R" evidence="6">
    <location>
        <begin position="19"/>
        <end position="168"/>
    </location>
</feature>
<dbReference type="AlphaFoldDB" id="A0A2H0YRL0"/>
<dbReference type="EMBL" id="PEXV01000149">
    <property type="protein sequence ID" value="PIS41145.1"/>
    <property type="molecule type" value="Genomic_DNA"/>
</dbReference>
<reference evidence="8" key="1">
    <citation type="submission" date="2017-09" db="EMBL/GenBank/DDBJ databases">
        <title>Depth-based differentiation of microbial function through sediment-hosted aquifers and enrichment of novel symbionts in the deep terrestrial subsurface.</title>
        <authorList>
            <person name="Probst A.J."/>
            <person name="Ladd B."/>
            <person name="Jarett J.K."/>
            <person name="Geller-Mcgrath D.E."/>
            <person name="Sieber C.M.K."/>
            <person name="Emerson J.B."/>
            <person name="Anantharaman K."/>
            <person name="Thomas B.C."/>
            <person name="Malmstrom R."/>
            <person name="Stieglmeier M."/>
            <person name="Klingl A."/>
            <person name="Woyke T."/>
            <person name="Ryan C.M."/>
            <person name="Banfield J.F."/>
        </authorList>
    </citation>
    <scope>NUCLEOTIDE SEQUENCE [LARGE SCALE GENOMIC DNA]</scope>
</reference>
<keyword evidence="1 5" id="KW-0677">Repeat</keyword>
<keyword evidence="3" id="KW-0067">ATP-binding</keyword>
<dbReference type="CDD" id="cd00009">
    <property type="entry name" value="AAA"/>
    <property type="match status" value="1"/>
</dbReference>
<dbReference type="GO" id="GO:0016887">
    <property type="term" value="F:ATP hydrolysis activity"/>
    <property type="evidence" value="ECO:0007669"/>
    <property type="project" value="InterPro"/>
</dbReference>
<dbReference type="InterPro" id="IPR050130">
    <property type="entry name" value="ClpA_ClpB"/>
</dbReference>
<evidence type="ECO:0000256" key="3">
    <source>
        <dbReference type="ARBA" id="ARBA00022840"/>
    </source>
</evidence>
<evidence type="ECO:0000256" key="4">
    <source>
        <dbReference type="ARBA" id="ARBA00023186"/>
    </source>
</evidence>
<dbReference type="FunFam" id="3.40.50.300:FF:000010">
    <property type="entry name" value="Chaperone clpB 1, putative"/>
    <property type="match status" value="1"/>
</dbReference>
<dbReference type="Pfam" id="PF00004">
    <property type="entry name" value="AAA"/>
    <property type="match status" value="1"/>
</dbReference>
<dbReference type="GO" id="GO:0005524">
    <property type="term" value="F:ATP binding"/>
    <property type="evidence" value="ECO:0007669"/>
    <property type="project" value="UniProtKB-KW"/>
</dbReference>
<dbReference type="PROSITE" id="PS51903">
    <property type="entry name" value="CLP_R"/>
    <property type="match status" value="1"/>
</dbReference>
<dbReference type="InterPro" id="IPR004176">
    <property type="entry name" value="Clp_R_N"/>
</dbReference>
<dbReference type="InterPro" id="IPR018368">
    <property type="entry name" value="ClpA/B_CS1"/>
</dbReference>
<dbReference type="InterPro" id="IPR041546">
    <property type="entry name" value="ClpA/ClpB_AAA_lid"/>
</dbReference>
<dbReference type="PROSITE" id="PS00870">
    <property type="entry name" value="CLPAB_1"/>
    <property type="match status" value="1"/>
</dbReference>
<protein>
    <recommendedName>
        <fullName evidence="6">Clp R domain-containing protein</fullName>
    </recommendedName>
</protein>
<organism evidence="7 8">
    <name type="scientific">Candidatus Kerfeldbacteria bacterium CG08_land_8_20_14_0_20_42_7</name>
    <dbReference type="NCBI Taxonomy" id="2014245"/>
    <lineage>
        <taxon>Bacteria</taxon>
        <taxon>Candidatus Kerfeldiibacteriota</taxon>
    </lineage>
</organism>
<dbReference type="Proteomes" id="UP000228711">
    <property type="component" value="Unassembled WGS sequence"/>
</dbReference>
<keyword evidence="4" id="KW-0143">Chaperone</keyword>
<evidence type="ECO:0000313" key="8">
    <source>
        <dbReference type="Proteomes" id="UP000228711"/>
    </source>
</evidence>
<accession>A0A2H0YRL0</accession>
<name>A0A2H0YRL0_9BACT</name>
<dbReference type="SMART" id="SM00382">
    <property type="entry name" value="AAA"/>
    <property type="match status" value="1"/>
</dbReference>
<proteinExistence type="predicted"/>
<gene>
    <name evidence="7" type="ORF">COT25_04705</name>
</gene>
<dbReference type="Gene3D" id="1.10.1780.10">
    <property type="entry name" value="Clp, N-terminal domain"/>
    <property type="match status" value="1"/>
</dbReference>
<dbReference type="InterPro" id="IPR003959">
    <property type="entry name" value="ATPase_AAA_core"/>
</dbReference>
<evidence type="ECO:0000256" key="5">
    <source>
        <dbReference type="PROSITE-ProRule" id="PRU01251"/>
    </source>
</evidence>
<dbReference type="SUPFAM" id="SSF81923">
    <property type="entry name" value="Double Clp-N motif"/>
    <property type="match status" value="1"/>
</dbReference>
<evidence type="ECO:0000256" key="1">
    <source>
        <dbReference type="ARBA" id="ARBA00022737"/>
    </source>
</evidence>
<dbReference type="GO" id="GO:0034605">
    <property type="term" value="P:cellular response to heat"/>
    <property type="evidence" value="ECO:0007669"/>
    <property type="project" value="TreeGrafter"/>
</dbReference>
<sequence length="408" mass="45766">MTPYLLKSYLPNTMKSPITDKFTTHLKRALHHASSFARETEYDSVTPAHMIVGLIEQRGSLAAELLGKAGVDLGRLKKEIEEKGKIQGTVALTPTSNKAKQLRLSRSAKHALEKGAITAKKFHHRYIGTEHLLSGILQLRDLLLEEQFKKYGINLKELGNQLEQILKSTSHFPDITNMFEDPQTPVQDKTKQKSAALDFFATDLTRPDFQKDIDPVIGRTDEIQRLIHILLRRTKNNPVLIGEPGVGKTAIVEGLAKKIVEGDVPDVLARKRILRLDLSLIIAGTMYRGEFENRMKQLIEEVRADDNIILFIDEMHTIVGAGSASGSMDAANILKPALARGEVRVIGATTLDEYRKHIETDQALERRFQPIIVEEPSPEETKEILEGLKIYYERFHGVTITPEAIETA</sequence>
<dbReference type="PANTHER" id="PTHR11638:SF18">
    <property type="entry name" value="HEAT SHOCK PROTEIN 104"/>
    <property type="match status" value="1"/>
</dbReference>
<dbReference type="Gene3D" id="3.40.50.300">
    <property type="entry name" value="P-loop containing nucleotide triphosphate hydrolases"/>
    <property type="match status" value="2"/>
</dbReference>
<comment type="caution">
    <text evidence="7">The sequence shown here is derived from an EMBL/GenBank/DDBJ whole genome shotgun (WGS) entry which is preliminary data.</text>
</comment>
<feature type="non-terminal residue" evidence="7">
    <location>
        <position position="408"/>
    </location>
</feature>
<dbReference type="InterPro" id="IPR003593">
    <property type="entry name" value="AAA+_ATPase"/>
</dbReference>
<dbReference type="GO" id="GO:0005737">
    <property type="term" value="C:cytoplasm"/>
    <property type="evidence" value="ECO:0007669"/>
    <property type="project" value="TreeGrafter"/>
</dbReference>
<evidence type="ECO:0000256" key="2">
    <source>
        <dbReference type="ARBA" id="ARBA00022741"/>
    </source>
</evidence>
<dbReference type="Pfam" id="PF17871">
    <property type="entry name" value="AAA_lid_9"/>
    <property type="match status" value="1"/>
</dbReference>
<dbReference type="Pfam" id="PF02861">
    <property type="entry name" value="Clp_N"/>
    <property type="match status" value="1"/>
</dbReference>
<keyword evidence="2" id="KW-0547">Nucleotide-binding</keyword>
<dbReference type="InterPro" id="IPR036628">
    <property type="entry name" value="Clp_N_dom_sf"/>
</dbReference>
<evidence type="ECO:0000313" key="7">
    <source>
        <dbReference type="EMBL" id="PIS41145.1"/>
    </source>
</evidence>